<dbReference type="InterPro" id="IPR024079">
    <property type="entry name" value="MetalloPept_cat_dom_sf"/>
</dbReference>
<dbReference type="Gene3D" id="2.20.100.10">
    <property type="entry name" value="Thrombospondin type-1 (TSP1) repeat"/>
    <property type="match status" value="1"/>
</dbReference>
<keyword evidence="6 11" id="KW-0862">Zinc</keyword>
<evidence type="ECO:0000256" key="9">
    <source>
        <dbReference type="ARBA" id="ARBA00023180"/>
    </source>
</evidence>
<feature type="disulfide bond" evidence="12">
    <location>
        <begin position="393"/>
        <end position="430"/>
    </location>
</feature>
<evidence type="ECO:0000256" key="4">
    <source>
        <dbReference type="ARBA" id="ARBA00022723"/>
    </source>
</evidence>
<proteinExistence type="predicted"/>
<keyword evidence="9" id="KW-0325">Glycoprotein</keyword>
<dbReference type="PRINTS" id="PR01857">
    <property type="entry name" value="ADAMTSFAMILY"/>
</dbReference>
<keyword evidence="4 11" id="KW-0479">Metal-binding</keyword>
<dbReference type="Gene3D" id="3.40.1620.60">
    <property type="match status" value="1"/>
</dbReference>
<feature type="active site" evidence="10 13">
    <location>
        <position position="226"/>
    </location>
</feature>
<reference evidence="17" key="2">
    <citation type="submission" date="2023-11" db="UniProtKB">
        <authorList>
            <consortium name="WormBaseParasite"/>
        </authorList>
    </citation>
    <scope>IDENTIFICATION</scope>
</reference>
<dbReference type="Gene3D" id="3.40.390.10">
    <property type="entry name" value="Collagenase (Catalytic Domain)"/>
    <property type="match status" value="1"/>
</dbReference>
<evidence type="ECO:0000256" key="6">
    <source>
        <dbReference type="ARBA" id="ARBA00022833"/>
    </source>
</evidence>
<sequence length="672" mass="77278">MIMKLLRSIFITLNNIIPINLFMFYIISWRVTVYQQLTTILVLVTILYINNSNELHLSTDDTLEGWSTYKKSISQKVNSQMNNNGEQNYWIETLVFADHTVMNRFSNKTIAEDYVKTLMRMTDELFHHPSLGVNMSLVVQDIIWVSEAESNELLWGVSLIRSVHRFCNWALTHHYVRYNYDHALFLSRNIVQAAGISPLSQMCRMQYSCTLAEDSGFFSAYPIAHEIMHSLGVEHDGEGNSCDRSGSTGNIMAPLILSAGHNHHWSDCTRLVLQNGLEAQKFTCLQDFPIFKQEYMSFDLPGWQWSLDQQCFVISGSNISQHCPGVGEYACQELWCSMTGSKDHCDKMLNHGLLDGTPCGEKKECFHGECIDLNPQKLEINQRSNQYTSWSACSRTNGIGTRYRTRKCSNRNQNKCEFNDNESMFEYELCGKNTDEDNLKSIDYREEQCSRFDQFKLRGIYHKWLPYIYSQRPCSLSCYSLQSGQILDASMSVRDSTPCTYDNPDARCIQSVCINFDCLGQVNGTARRDQCGVCQGNNSTCTFIQHRIQRVLPLNEEYRMLYVIPRYARHLKISKNYGNHVLGLFDMQHFQFFLKGDELELGTKLRRVYFATEFVIDPGNPMSKSADSFIQIQTKGTIYGDVAIQARNLNILENLDPLDVEISYVLPLSNDH</sequence>
<dbReference type="SMART" id="SM00209">
    <property type="entry name" value="TSP1"/>
    <property type="match status" value="1"/>
</dbReference>
<dbReference type="WBParaSite" id="SRDH1_84280.1">
    <property type="protein sequence ID" value="SRDH1_84280.1"/>
    <property type="gene ID" value="SRDH1_84280"/>
</dbReference>
<comment type="cofactor">
    <cofactor evidence="11">
        <name>Zn(2+)</name>
        <dbReference type="ChEBI" id="CHEBI:29105"/>
    </cofactor>
    <text evidence="11">Binds 1 zinc ion per subunit.</text>
</comment>
<dbReference type="Proteomes" id="UP000050792">
    <property type="component" value="Unassembled WGS sequence"/>
</dbReference>
<keyword evidence="7" id="KW-0482">Metalloprotease</keyword>
<feature type="binding site" evidence="11">
    <location>
        <position position="181"/>
    </location>
    <ligand>
        <name>Ca(2+)</name>
        <dbReference type="ChEBI" id="CHEBI:29108"/>
        <label>1</label>
    </ligand>
</feature>
<keyword evidence="14" id="KW-1133">Transmembrane helix</keyword>
<feature type="domain" description="Peptidase M12B" evidence="15">
    <location>
        <begin position="89"/>
        <end position="289"/>
    </location>
</feature>
<evidence type="ECO:0000256" key="1">
    <source>
        <dbReference type="ARBA" id="ARBA00004613"/>
    </source>
</evidence>
<dbReference type="GO" id="GO:0031012">
    <property type="term" value="C:extracellular matrix"/>
    <property type="evidence" value="ECO:0007669"/>
    <property type="project" value="TreeGrafter"/>
</dbReference>
<comment type="caution">
    <text evidence="13">Lacks conserved residue(s) required for the propagation of feature annotation.</text>
</comment>
<dbReference type="GO" id="GO:0046872">
    <property type="term" value="F:metal ion binding"/>
    <property type="evidence" value="ECO:0007669"/>
    <property type="project" value="UniProtKB-KW"/>
</dbReference>
<evidence type="ECO:0000256" key="13">
    <source>
        <dbReference type="PROSITE-ProRule" id="PRU00276"/>
    </source>
</evidence>
<feature type="transmembrane region" description="Helical" evidence="14">
    <location>
        <begin position="9"/>
        <end position="27"/>
    </location>
</feature>
<evidence type="ECO:0000313" key="17">
    <source>
        <dbReference type="WBParaSite" id="SRDH1_84280.1"/>
    </source>
</evidence>
<feature type="binding site" evidence="11">
    <location>
        <position position="284"/>
    </location>
    <ligand>
        <name>Ca(2+)</name>
        <dbReference type="ChEBI" id="CHEBI:29108"/>
        <label>1</label>
    </ligand>
</feature>
<feature type="disulfide bond" evidence="12">
    <location>
        <begin position="359"/>
        <end position="370"/>
    </location>
</feature>
<feature type="disulfide bond" evidence="12">
    <location>
        <begin position="167"/>
        <end position="209"/>
    </location>
</feature>
<feature type="binding site" evidence="11 13">
    <location>
        <position position="235"/>
    </location>
    <ligand>
        <name>Zn(2+)</name>
        <dbReference type="ChEBI" id="CHEBI:29105"/>
        <note>catalytic</note>
    </ligand>
</feature>
<dbReference type="SUPFAM" id="SSF82895">
    <property type="entry name" value="TSP-1 type 1 repeat"/>
    <property type="match status" value="1"/>
</dbReference>
<protein>
    <recommendedName>
        <fullName evidence="15">Peptidase M12B domain-containing protein</fullName>
    </recommendedName>
</protein>
<feature type="binding site" evidence="11 13">
    <location>
        <position position="225"/>
    </location>
    <ligand>
        <name>Zn(2+)</name>
        <dbReference type="ChEBI" id="CHEBI:29105"/>
        <note>catalytic</note>
    </ligand>
</feature>
<dbReference type="GO" id="GO:0006508">
    <property type="term" value="P:proteolysis"/>
    <property type="evidence" value="ECO:0007669"/>
    <property type="project" value="UniProtKB-KW"/>
</dbReference>
<evidence type="ECO:0000256" key="5">
    <source>
        <dbReference type="ARBA" id="ARBA00022801"/>
    </source>
</evidence>
<comment type="subcellular location">
    <subcellularLocation>
        <location evidence="1">Secreted</location>
    </subcellularLocation>
</comment>
<keyword evidence="5" id="KW-0378">Hydrolase</keyword>
<evidence type="ECO:0000256" key="7">
    <source>
        <dbReference type="ARBA" id="ARBA00023049"/>
    </source>
</evidence>
<dbReference type="InterPro" id="IPR000884">
    <property type="entry name" value="TSP1_rpt"/>
</dbReference>
<dbReference type="PANTHER" id="PTHR13723:SF304">
    <property type="entry name" value="A DISINTEGRIN AND METALLOPROTEINASE WITH THROMBOSPONDIN MOTIFS 2-LIKE PROTEIN"/>
    <property type="match status" value="1"/>
</dbReference>
<dbReference type="InterPro" id="IPR050439">
    <property type="entry name" value="ADAMTS_ADAMTS-like"/>
</dbReference>
<dbReference type="Pfam" id="PF01421">
    <property type="entry name" value="Reprolysin"/>
    <property type="match status" value="1"/>
</dbReference>
<feature type="binding site" evidence="11">
    <location>
        <position position="287"/>
    </location>
    <ligand>
        <name>Ca(2+)</name>
        <dbReference type="ChEBI" id="CHEBI:29108"/>
        <label>1</label>
    </ligand>
</feature>
<dbReference type="Gene3D" id="2.60.120.830">
    <property type="match status" value="1"/>
</dbReference>
<dbReference type="InterPro" id="IPR013273">
    <property type="entry name" value="ADAMTS/ADAMTS-like"/>
</dbReference>
<evidence type="ECO:0000256" key="14">
    <source>
        <dbReference type="SAM" id="Phobius"/>
    </source>
</evidence>
<feature type="binding site" evidence="11">
    <location>
        <position position="287"/>
    </location>
    <ligand>
        <name>Ca(2+)</name>
        <dbReference type="ChEBI" id="CHEBI:29108"/>
        <label>2</label>
    </ligand>
</feature>
<dbReference type="SUPFAM" id="SSF55486">
    <property type="entry name" value="Metalloproteases ('zincins'), catalytic domain"/>
    <property type="match status" value="1"/>
</dbReference>
<dbReference type="AlphaFoldDB" id="A0AA85G996"/>
<dbReference type="InterPro" id="IPR001590">
    <property type="entry name" value="Peptidase_M12B"/>
</dbReference>
<dbReference type="InterPro" id="IPR041645">
    <property type="entry name" value="ADAMTS_CR_2"/>
</dbReference>
<feature type="binding site" evidence="11">
    <location>
        <position position="92"/>
    </location>
    <ligand>
        <name>Ca(2+)</name>
        <dbReference type="ChEBI" id="CHEBI:29108"/>
        <label>2</label>
    </ligand>
</feature>
<feature type="disulfide bond" evidence="12">
    <location>
        <begin position="203"/>
        <end position="284"/>
    </location>
</feature>
<organism evidence="16 17">
    <name type="scientific">Schistosoma rodhaini</name>
    <dbReference type="NCBI Taxonomy" id="6188"/>
    <lineage>
        <taxon>Eukaryota</taxon>
        <taxon>Metazoa</taxon>
        <taxon>Spiralia</taxon>
        <taxon>Lophotrochozoa</taxon>
        <taxon>Platyhelminthes</taxon>
        <taxon>Trematoda</taxon>
        <taxon>Digenea</taxon>
        <taxon>Strigeidida</taxon>
        <taxon>Schistosomatoidea</taxon>
        <taxon>Schistosomatidae</taxon>
        <taxon>Schistosoma</taxon>
    </lineage>
</organism>
<evidence type="ECO:0000256" key="2">
    <source>
        <dbReference type="ARBA" id="ARBA00022525"/>
    </source>
</evidence>
<keyword evidence="14" id="KW-0812">Transmembrane</keyword>
<evidence type="ECO:0000256" key="8">
    <source>
        <dbReference type="ARBA" id="ARBA00023157"/>
    </source>
</evidence>
<dbReference type="GO" id="GO:0005576">
    <property type="term" value="C:extracellular region"/>
    <property type="evidence" value="ECO:0007669"/>
    <property type="project" value="UniProtKB-SubCell"/>
</dbReference>
<evidence type="ECO:0000256" key="12">
    <source>
        <dbReference type="PIRSR" id="PIRSR613273-3"/>
    </source>
</evidence>
<feature type="disulfide bond" evidence="12">
    <location>
        <begin position="242"/>
        <end position="268"/>
    </location>
</feature>
<accession>A0AA85G996</accession>
<keyword evidence="2" id="KW-0964">Secreted</keyword>
<keyword evidence="16" id="KW-1185">Reference proteome</keyword>
<feature type="binding site" evidence="11">
    <location>
        <position position="92"/>
    </location>
    <ligand>
        <name>Ca(2+)</name>
        <dbReference type="ChEBI" id="CHEBI:29108"/>
        <label>1</label>
    </ligand>
</feature>
<keyword evidence="8 12" id="KW-1015">Disulfide bond</keyword>
<evidence type="ECO:0000313" key="16">
    <source>
        <dbReference type="Proteomes" id="UP000050792"/>
    </source>
</evidence>
<dbReference type="GO" id="GO:0004222">
    <property type="term" value="F:metalloendopeptidase activity"/>
    <property type="evidence" value="ECO:0007669"/>
    <property type="project" value="InterPro"/>
</dbReference>
<evidence type="ECO:0000256" key="3">
    <source>
        <dbReference type="ARBA" id="ARBA00022670"/>
    </source>
</evidence>
<name>A0AA85G996_9TREM</name>
<keyword evidence="11" id="KW-0106">Calcium</keyword>
<reference evidence="16" key="1">
    <citation type="submission" date="2022-06" db="EMBL/GenBank/DDBJ databases">
        <authorList>
            <person name="Berger JAMES D."/>
            <person name="Berger JAMES D."/>
        </authorList>
    </citation>
    <scope>NUCLEOTIDE SEQUENCE [LARGE SCALE GENOMIC DNA]</scope>
</reference>
<dbReference type="PANTHER" id="PTHR13723">
    <property type="entry name" value="ADAMTS A DISINTEGRIN AND METALLOPROTEASE WITH THROMBOSPONDIN MOTIFS PROTEASE"/>
    <property type="match status" value="1"/>
</dbReference>
<evidence type="ECO:0000256" key="10">
    <source>
        <dbReference type="PIRSR" id="PIRSR613273-1"/>
    </source>
</evidence>
<dbReference type="InterPro" id="IPR036383">
    <property type="entry name" value="TSP1_rpt_sf"/>
</dbReference>
<feature type="disulfide bond" evidence="12">
    <location>
        <begin position="331"/>
        <end position="365"/>
    </location>
</feature>
<feature type="binding site" evidence="11 13">
    <location>
        <position position="229"/>
    </location>
    <ligand>
        <name>Zn(2+)</name>
        <dbReference type="ChEBI" id="CHEBI:29105"/>
        <note>catalytic</note>
    </ligand>
</feature>
<keyword evidence="3" id="KW-0645">Protease</keyword>
<keyword evidence="14" id="KW-0472">Membrane</keyword>
<evidence type="ECO:0000259" key="15">
    <source>
        <dbReference type="PROSITE" id="PS50215"/>
    </source>
</evidence>
<dbReference type="PROSITE" id="PS50092">
    <property type="entry name" value="TSP1"/>
    <property type="match status" value="1"/>
</dbReference>
<dbReference type="GO" id="GO:0030198">
    <property type="term" value="P:extracellular matrix organization"/>
    <property type="evidence" value="ECO:0007669"/>
    <property type="project" value="InterPro"/>
</dbReference>
<dbReference type="PROSITE" id="PS50215">
    <property type="entry name" value="ADAM_MEPRO"/>
    <property type="match status" value="1"/>
</dbReference>
<evidence type="ECO:0000256" key="11">
    <source>
        <dbReference type="PIRSR" id="PIRSR613273-2"/>
    </source>
</evidence>
<dbReference type="Pfam" id="PF17771">
    <property type="entry name" value="ADAMTS_CR_2"/>
    <property type="match status" value="1"/>
</dbReference>
<feature type="disulfide bond" evidence="12">
    <location>
        <begin position="311"/>
        <end position="336"/>
    </location>
</feature>